<dbReference type="PANTHER" id="PTHR11764">
    <property type="entry name" value="TERPENE CYCLASE/MUTASE FAMILY MEMBER"/>
    <property type="match status" value="1"/>
</dbReference>
<dbReference type="Pfam" id="PF13243">
    <property type="entry name" value="SQHop_cyclase_C"/>
    <property type="match status" value="1"/>
</dbReference>
<dbReference type="EMBL" id="KZ821247">
    <property type="protein sequence ID" value="PYH42955.1"/>
    <property type="molecule type" value="Genomic_DNA"/>
</dbReference>
<dbReference type="InterPro" id="IPR006400">
    <property type="entry name" value="Hopene-cyclase"/>
</dbReference>
<reference evidence="6 7" key="1">
    <citation type="submission" date="2016-12" db="EMBL/GenBank/DDBJ databases">
        <title>The genomes of Aspergillus section Nigri reveals drivers in fungal speciation.</title>
        <authorList>
            <consortium name="DOE Joint Genome Institute"/>
            <person name="Vesth T.C."/>
            <person name="Nybo J."/>
            <person name="Theobald S."/>
            <person name="Brandl J."/>
            <person name="Frisvad J.C."/>
            <person name="Nielsen K.F."/>
            <person name="Lyhne E.K."/>
            <person name="Kogle M.E."/>
            <person name="Kuo A."/>
            <person name="Riley R."/>
            <person name="Clum A."/>
            <person name="Nolan M."/>
            <person name="Lipzen A."/>
            <person name="Salamov A."/>
            <person name="Henrissat B."/>
            <person name="Wiebenga A."/>
            <person name="De Vries R.P."/>
            <person name="Grigoriev I.V."/>
            <person name="Mortensen U.H."/>
            <person name="Andersen M.R."/>
            <person name="Baker S.E."/>
        </authorList>
    </citation>
    <scope>NUCLEOTIDE SEQUENCE [LARGE SCALE GENOMIC DNA]</scope>
    <source>
        <strain evidence="6 7">JOP 1030-1</strain>
    </source>
</reference>
<evidence type="ECO:0000313" key="7">
    <source>
        <dbReference type="Proteomes" id="UP000248349"/>
    </source>
</evidence>
<dbReference type="GO" id="GO:0005811">
    <property type="term" value="C:lipid droplet"/>
    <property type="evidence" value="ECO:0007669"/>
    <property type="project" value="InterPro"/>
</dbReference>
<dbReference type="GeneID" id="37079920"/>
<dbReference type="InterPro" id="IPR008930">
    <property type="entry name" value="Terpenoid_cyclase/PrenylTrfase"/>
</dbReference>
<sequence length="685" mass="76376">MSTNIVTTKPGLANSASEPTVRAARAALDKATQYSFEHMKDDNHWCGELKSNATITAEYVFLRQALGLDLTSQAQPLIRWLLSQQNPDGSWGIAPHYPGDVSTSTEAYFALKMLRLPPESSAMRRAAEYIRSVGGIAQVRIFTRFYLAMFGLFPWAAVPELPAELIFMPAWAPINIYRFASWARSTIVPLLIVSHHRPIYPLPKDIVANGTYLDELWLDPADKMVPYQRPASTTGTSYLAMVFLVIDRVLHFLNGFRFFPTRGYSRRSCVRWILDHQEDSGDWAGIFPPMHLGLLALTLEGYAITDLPVVKALEAVERFAWDDHRGRRMQACVSPTWDTILMSIALCDAAHPRDSKRLQSAINWIQNHQLTQNYGDWQVYSPKTIPGGFSFEYFNTWYPDSDDTAAAIIAFLKHGSSATDNNIVRAVRWILGMQNQDGGWGAFDIDNDALFLNQIPFSDMDSLCDPSSADVTGRVLEAFGLLLQSPVAQRVGPKLLAQMSAASDRAILYLADEQEPNGAWYGRWGCNYIYGTSNVLCGLVYFRKHDSRVSNMASRAVQWVLSVQNADGGWGESLETYRSSNWTSIDHPSTASQTGWAVMALLPYLASGGTAIERGVSYLLQTQSKGDSGRGATWEETRFTATGFPRFFYIGYAFYAHYFPMMALGRYVQLAGGGSLGIASEKEIC</sequence>
<dbReference type="InterPro" id="IPR018333">
    <property type="entry name" value="Squalene_cyclase"/>
</dbReference>
<dbReference type="OrthoDB" id="21502at2759"/>
<evidence type="ECO:0000259" key="4">
    <source>
        <dbReference type="Pfam" id="PF13243"/>
    </source>
</evidence>
<comment type="similarity">
    <text evidence="3">Belongs to the terpene cyclase/mutase family.</text>
</comment>
<evidence type="ECO:0000259" key="5">
    <source>
        <dbReference type="Pfam" id="PF13249"/>
    </source>
</evidence>
<dbReference type="NCBIfam" id="TIGR01507">
    <property type="entry name" value="hopene_cyclase"/>
    <property type="match status" value="1"/>
</dbReference>
<dbReference type="SUPFAM" id="SSF48239">
    <property type="entry name" value="Terpenoid cyclases/Protein prenyltransferases"/>
    <property type="match status" value="2"/>
</dbReference>
<evidence type="ECO:0000256" key="2">
    <source>
        <dbReference type="ARBA" id="ARBA00023235"/>
    </source>
</evidence>
<dbReference type="NCBIfam" id="TIGR01787">
    <property type="entry name" value="squalene_cyclas"/>
    <property type="match status" value="1"/>
</dbReference>
<protein>
    <recommendedName>
        <fullName evidence="3">Terpene cyclase/mutase family member</fullName>
        <ecNumber evidence="3">5.4.99.-</ecNumber>
    </recommendedName>
</protein>
<name>A0A318Z6N7_9EURO</name>
<dbReference type="CDD" id="cd02892">
    <property type="entry name" value="SQCY_1"/>
    <property type="match status" value="1"/>
</dbReference>
<dbReference type="PANTHER" id="PTHR11764:SF82">
    <property type="entry name" value="TERPENE CYCLASE_MUTASE FAMILY MEMBER"/>
    <property type="match status" value="1"/>
</dbReference>
<dbReference type="Gene3D" id="1.50.10.20">
    <property type="match status" value="2"/>
</dbReference>
<dbReference type="EC" id="5.4.99.-" evidence="3"/>
<dbReference type="GO" id="GO:0016104">
    <property type="term" value="P:triterpenoid biosynthetic process"/>
    <property type="evidence" value="ECO:0007669"/>
    <property type="project" value="InterPro"/>
</dbReference>
<dbReference type="GO" id="GO:0016866">
    <property type="term" value="F:intramolecular transferase activity"/>
    <property type="evidence" value="ECO:0007669"/>
    <property type="project" value="InterPro"/>
</dbReference>
<organism evidence="6 7">
    <name type="scientific">Aspergillus saccharolyticus JOP 1030-1</name>
    <dbReference type="NCBI Taxonomy" id="1450539"/>
    <lineage>
        <taxon>Eukaryota</taxon>
        <taxon>Fungi</taxon>
        <taxon>Dikarya</taxon>
        <taxon>Ascomycota</taxon>
        <taxon>Pezizomycotina</taxon>
        <taxon>Eurotiomycetes</taxon>
        <taxon>Eurotiomycetidae</taxon>
        <taxon>Eurotiales</taxon>
        <taxon>Aspergillaceae</taxon>
        <taxon>Aspergillus</taxon>
        <taxon>Aspergillus subgen. Circumdati</taxon>
    </lineage>
</organism>
<evidence type="ECO:0000256" key="3">
    <source>
        <dbReference type="RuleBase" id="RU362003"/>
    </source>
</evidence>
<dbReference type="InterPro" id="IPR032697">
    <property type="entry name" value="SQ_cyclase_N"/>
</dbReference>
<dbReference type="SFLD" id="SFLDG01016">
    <property type="entry name" value="Prenyltransferase_Like_2"/>
    <property type="match status" value="1"/>
</dbReference>
<dbReference type="RefSeq" id="XP_025428937.1">
    <property type="nucleotide sequence ID" value="XM_025578691.1"/>
</dbReference>
<evidence type="ECO:0000313" key="6">
    <source>
        <dbReference type="EMBL" id="PYH42955.1"/>
    </source>
</evidence>
<dbReference type="STRING" id="1450539.A0A318Z6N7"/>
<gene>
    <name evidence="6" type="ORF">BP01DRAFT_403837</name>
</gene>
<accession>A0A318Z6N7</accession>
<keyword evidence="7" id="KW-1185">Reference proteome</keyword>
<feature type="domain" description="Squalene cyclase C-terminal" evidence="4">
    <location>
        <begin position="333"/>
        <end position="668"/>
    </location>
</feature>
<evidence type="ECO:0000256" key="1">
    <source>
        <dbReference type="ARBA" id="ARBA00022737"/>
    </source>
</evidence>
<dbReference type="AlphaFoldDB" id="A0A318Z6N7"/>
<dbReference type="Proteomes" id="UP000248349">
    <property type="component" value="Unassembled WGS sequence"/>
</dbReference>
<dbReference type="Pfam" id="PF13249">
    <property type="entry name" value="SQHop_cyclase_N"/>
    <property type="match status" value="1"/>
</dbReference>
<dbReference type="InterPro" id="IPR032696">
    <property type="entry name" value="SQ_cyclase_C"/>
</dbReference>
<proteinExistence type="inferred from homology"/>
<keyword evidence="2 3" id="KW-0413">Isomerase</keyword>
<keyword evidence="1" id="KW-0677">Repeat</keyword>
<feature type="domain" description="Squalene cyclase N-terminal" evidence="5">
    <location>
        <begin position="29"/>
        <end position="324"/>
    </location>
</feature>